<accession>A0A8S3ZSS0</accession>
<dbReference type="Gene3D" id="6.10.250.3170">
    <property type="match status" value="1"/>
</dbReference>
<feature type="compositionally biased region" description="Low complexity" evidence="1">
    <location>
        <begin position="785"/>
        <end position="794"/>
    </location>
</feature>
<evidence type="ECO:0000313" key="4">
    <source>
        <dbReference type="EMBL" id="CAG5130900.1"/>
    </source>
</evidence>
<keyword evidence="2" id="KW-0732">Signal</keyword>
<dbReference type="InterPro" id="IPR026180">
    <property type="entry name" value="NSL1"/>
</dbReference>
<feature type="compositionally biased region" description="Low complexity" evidence="1">
    <location>
        <begin position="270"/>
        <end position="282"/>
    </location>
</feature>
<feature type="compositionally biased region" description="Low complexity" evidence="1">
    <location>
        <begin position="432"/>
        <end position="448"/>
    </location>
</feature>
<feature type="domain" description="PEHE" evidence="3">
    <location>
        <begin position="922"/>
        <end position="1097"/>
    </location>
</feature>
<dbReference type="AlphaFoldDB" id="A0A8S3ZSS0"/>
<keyword evidence="5" id="KW-1185">Reference proteome</keyword>
<dbReference type="SMART" id="SM01300">
    <property type="entry name" value="PEHE"/>
    <property type="match status" value="1"/>
</dbReference>
<organism evidence="4 5">
    <name type="scientific">Candidula unifasciata</name>
    <dbReference type="NCBI Taxonomy" id="100452"/>
    <lineage>
        <taxon>Eukaryota</taxon>
        <taxon>Metazoa</taxon>
        <taxon>Spiralia</taxon>
        <taxon>Lophotrochozoa</taxon>
        <taxon>Mollusca</taxon>
        <taxon>Gastropoda</taxon>
        <taxon>Heterobranchia</taxon>
        <taxon>Euthyneura</taxon>
        <taxon>Panpulmonata</taxon>
        <taxon>Eupulmonata</taxon>
        <taxon>Stylommatophora</taxon>
        <taxon>Helicina</taxon>
        <taxon>Helicoidea</taxon>
        <taxon>Geomitridae</taxon>
        <taxon>Candidula</taxon>
    </lineage>
</organism>
<evidence type="ECO:0000256" key="1">
    <source>
        <dbReference type="SAM" id="MobiDB-lite"/>
    </source>
</evidence>
<sequence>MSGSSTLRICLAVMAPALTEVTARLKLQDTSVSRESLPPRLDNNSSDIKIPAVQQRSCQVISVDLNGLGGGVKTPKTVEDRPAASPHLSRTVKRNGTHPNPTRPTAAAVVSAGDSPRNSHFSCSVGTTSNTLTNLKALNISASETPSGFSFRSNLIDNLQIMSQPQLVAEKPVEQDKAEVNPTSFDEGSVPAGSSIKFVVKPPVMVNGNDELTRSSDAELDINCVRKRVQLKREIRPEDHKIHFTASSTQTNSSEKGMGMCLQNSSTYPTSGLETSSSSKSESQMDDKTKEDLRKECGKKQAYLERKVDILLRRLKRMKGKVVEAHTREQLKCFVSFQHKNLQKVAKTIKSEAPGPDELKEHFLSSEQVKNMSTAQLVRLVKTYQPNQSAASAAAGDVPTKSWPGGCSAVVMDSPLREQSLRTSERLAQRVEAAAAELDSDATASSSGGESGDEDSPSLLQHPVDLPPLGKRAEWKWAVDRSAVVSRWTWLQAQVSDLEYRIRQQSQVHRQLRNSKGGVVLGDQPTAVELLRKLHGMPSRHVGSSGGDAKAAVDSEASPCNISAVMSNVDRQASRLSQSLGNCLSPASSTIGSPAGSSKISSSFVNGVTDSPGSSFAACGTAECSPSAPSELWLKEKTSDLFEHISTDATCQAARCRPLRSYRKRKILRTIGLYKTSLKAARLSDVRCRCYPPANPCPICGGRYNNTLTIDPDTMSVKERVAILDPSFHPVLSFPHDIQLAIHCEGLLKSGLWQKSLSRRSRVGEFRKQKVLTLVSEQPPRKGQNRGQNGRNNNSTSVINFSTKIKNKYETKKTKKAKGSKASSVKPRVNKVQKKAARAAREAMKKNQPEQEEEDYEDYLEADYSTREGGLARSASQSSLKDMRDIPHRKRKVDTSFDINNIVIPLSMAASTRVEQPQYKEIVTPKWREVSEIIASTELVDSLITKKLEKTNGVTIPNEPQNLNTSSLDEEAEEDLSDDKFAVRHHSLEQEEKKRFRNFVQYPPVRRNRARLDTMPAVVSGDKQISSDRTDVGEPLGSLSEDTFLPSRPSTPVWNRSHQLFHGQSASVDDSMDALQQQLSVRRRTMSLSFPKRDRSSSVMSEDVHNAFIDVGGVEPWPRRTFPLSEDDYRLMQDDLPPSCEPVHHRVPRRLAEPSGKVYVGGSTENMDDGSAVPSPHPSIESASSAGDDLNDPEWMGGDGSKRSRTRRIAHDDPTDPDWTGADTPRRNKNRR</sequence>
<gene>
    <name evidence="4" type="ORF">CUNI_LOCUS16458</name>
</gene>
<feature type="region of interest" description="Disordered" evidence="1">
    <location>
        <begin position="72"/>
        <end position="118"/>
    </location>
</feature>
<evidence type="ECO:0000256" key="2">
    <source>
        <dbReference type="SAM" id="SignalP"/>
    </source>
</evidence>
<dbReference type="Proteomes" id="UP000678393">
    <property type="component" value="Unassembled WGS sequence"/>
</dbReference>
<reference evidence="4" key="1">
    <citation type="submission" date="2021-04" db="EMBL/GenBank/DDBJ databases">
        <authorList>
            <consortium name="Molecular Ecology Group"/>
        </authorList>
    </citation>
    <scope>NUCLEOTIDE SEQUENCE</scope>
</reference>
<dbReference type="PANTHER" id="PTHR22443:SF18">
    <property type="entry name" value="NON-SPECIFIC LETHAL 1, ISOFORM M"/>
    <property type="match status" value="1"/>
</dbReference>
<dbReference type="InterPro" id="IPR029332">
    <property type="entry name" value="PEHE_dom"/>
</dbReference>
<evidence type="ECO:0000259" key="3">
    <source>
        <dbReference type="SMART" id="SM01300"/>
    </source>
</evidence>
<dbReference type="PANTHER" id="PTHR22443">
    <property type="entry name" value="NON-SPECIFIC LETHAL 1, ISOFORM M"/>
    <property type="match status" value="1"/>
</dbReference>
<evidence type="ECO:0000313" key="5">
    <source>
        <dbReference type="Proteomes" id="UP000678393"/>
    </source>
</evidence>
<feature type="region of interest" description="Disordered" evidence="1">
    <location>
        <begin position="1018"/>
        <end position="1047"/>
    </location>
</feature>
<feature type="region of interest" description="Disordered" evidence="1">
    <location>
        <begin position="262"/>
        <end position="294"/>
    </location>
</feature>
<feature type="compositionally biased region" description="Basic and acidic residues" evidence="1">
    <location>
        <begin position="283"/>
        <end position="294"/>
    </location>
</feature>
<feature type="region of interest" description="Disordered" evidence="1">
    <location>
        <begin position="771"/>
        <end position="855"/>
    </location>
</feature>
<dbReference type="GO" id="GO:0044545">
    <property type="term" value="C:NSL complex"/>
    <property type="evidence" value="ECO:0007669"/>
    <property type="project" value="TreeGrafter"/>
</dbReference>
<protein>
    <recommendedName>
        <fullName evidence="3">PEHE domain-containing protein</fullName>
    </recommendedName>
</protein>
<dbReference type="OrthoDB" id="6022640at2759"/>
<comment type="caution">
    <text evidence="4">The sequence shown here is derived from an EMBL/GenBank/DDBJ whole genome shotgun (WGS) entry which is preliminary data.</text>
</comment>
<feature type="region of interest" description="Disordered" evidence="1">
    <location>
        <begin position="432"/>
        <end position="465"/>
    </location>
</feature>
<feature type="compositionally biased region" description="Basic residues" evidence="1">
    <location>
        <begin position="828"/>
        <end position="838"/>
    </location>
</feature>
<dbReference type="GO" id="GO:0035035">
    <property type="term" value="F:histone acetyltransferase binding"/>
    <property type="evidence" value="ECO:0007669"/>
    <property type="project" value="TreeGrafter"/>
</dbReference>
<name>A0A8S3ZSS0_9EUPU</name>
<feature type="signal peptide" evidence="2">
    <location>
        <begin position="1"/>
        <end position="19"/>
    </location>
</feature>
<feature type="compositionally biased region" description="Basic and acidic residues" evidence="1">
    <location>
        <begin position="839"/>
        <end position="849"/>
    </location>
</feature>
<dbReference type="EMBL" id="CAJHNH020004334">
    <property type="protein sequence ID" value="CAG5130900.1"/>
    <property type="molecule type" value="Genomic_DNA"/>
</dbReference>
<feature type="region of interest" description="Disordered" evidence="1">
    <location>
        <begin position="1154"/>
        <end position="1232"/>
    </location>
</feature>
<feature type="chain" id="PRO_5035790073" description="PEHE domain-containing protein" evidence="2">
    <location>
        <begin position="20"/>
        <end position="1232"/>
    </location>
</feature>
<proteinExistence type="predicted"/>